<evidence type="ECO:0000313" key="1">
    <source>
        <dbReference type="EMBL" id="CAG8805813.1"/>
    </source>
</evidence>
<feature type="non-terminal residue" evidence="1">
    <location>
        <position position="45"/>
    </location>
</feature>
<dbReference type="AlphaFoldDB" id="A0A9N9K109"/>
<keyword evidence="2" id="KW-1185">Reference proteome</keyword>
<accession>A0A9N9K109</accession>
<sequence length="45" mass="5451">VRVLVKEINRIYVVQKVKRELEEYKEQNLSFERKYPEQLGSEAVI</sequence>
<feature type="non-terminal residue" evidence="1">
    <location>
        <position position="1"/>
    </location>
</feature>
<comment type="caution">
    <text evidence="1">The sequence shown here is derived from an EMBL/GenBank/DDBJ whole genome shotgun (WGS) entry which is preliminary data.</text>
</comment>
<dbReference type="Proteomes" id="UP000789405">
    <property type="component" value="Unassembled WGS sequence"/>
</dbReference>
<dbReference type="EMBL" id="CAJVPY010040530">
    <property type="protein sequence ID" value="CAG8805813.1"/>
    <property type="molecule type" value="Genomic_DNA"/>
</dbReference>
<organism evidence="1 2">
    <name type="scientific">Dentiscutata erythropus</name>
    <dbReference type="NCBI Taxonomy" id="1348616"/>
    <lineage>
        <taxon>Eukaryota</taxon>
        <taxon>Fungi</taxon>
        <taxon>Fungi incertae sedis</taxon>
        <taxon>Mucoromycota</taxon>
        <taxon>Glomeromycotina</taxon>
        <taxon>Glomeromycetes</taxon>
        <taxon>Diversisporales</taxon>
        <taxon>Gigasporaceae</taxon>
        <taxon>Dentiscutata</taxon>
    </lineage>
</organism>
<name>A0A9N9K109_9GLOM</name>
<reference evidence="1" key="1">
    <citation type="submission" date="2021-06" db="EMBL/GenBank/DDBJ databases">
        <authorList>
            <person name="Kallberg Y."/>
            <person name="Tangrot J."/>
            <person name="Rosling A."/>
        </authorList>
    </citation>
    <scope>NUCLEOTIDE SEQUENCE</scope>
    <source>
        <strain evidence="1">MA453B</strain>
    </source>
</reference>
<protein>
    <submittedName>
        <fullName evidence="1">6003_t:CDS:1</fullName>
    </submittedName>
</protein>
<evidence type="ECO:0000313" key="2">
    <source>
        <dbReference type="Proteomes" id="UP000789405"/>
    </source>
</evidence>
<proteinExistence type="predicted"/>
<gene>
    <name evidence="1" type="ORF">DERYTH_LOCUS24347</name>
</gene>